<dbReference type="EMBL" id="LSRE01000050">
    <property type="protein sequence ID" value="KXO88822.1"/>
    <property type="molecule type" value="Genomic_DNA"/>
</dbReference>
<dbReference type="Proteomes" id="UP000070409">
    <property type="component" value="Unassembled WGS sequence"/>
</dbReference>
<keyword evidence="1" id="KW-0472">Membrane</keyword>
<evidence type="ECO:0000256" key="1">
    <source>
        <dbReference type="SAM" id="Phobius"/>
    </source>
</evidence>
<protein>
    <recommendedName>
        <fullName evidence="4">Mce-associated membrane protein</fullName>
    </recommendedName>
</protein>
<keyword evidence="1" id="KW-0812">Transmembrane</keyword>
<reference evidence="2 3" key="1">
    <citation type="submission" date="2016-02" db="EMBL/GenBank/DDBJ databases">
        <authorList>
            <person name="Teng J.L."/>
            <person name="Tang Y."/>
            <person name="Huang Y."/>
            <person name="Guo F."/>
            <person name="Wei W."/>
            <person name="Chen J.H."/>
            <person name="Wong S.Y."/>
            <person name="Lau S.K."/>
            <person name="Woo P.C."/>
        </authorList>
    </citation>
    <scope>NUCLEOTIDE SEQUENCE [LARGE SCALE GENOMIC DNA]</scope>
    <source>
        <strain evidence="2 3">JCM 13375</strain>
    </source>
</reference>
<accession>A0A137YS48</accession>
<keyword evidence="1" id="KW-1133">Transmembrane helix</keyword>
<sequence length="214" mass="22536">MCDYLIVNQPQPPPPGFVPAGYGNPTPPPRRSTALVVGLVVASVLAVALVVSTVTFAVLWSGAEGRADTAAEKQRVAATELDALKQTAADEARAQKIAADYAAGASTFDYRDLGPWRTALTKGVSPELKTKLEATAGTMNQLLQPLQWVSKGTVQDSIVNARSGSVYKVNTYVKVSSTNVQATAGREVITTYTVTVDSAKDWQITDVGGINPGN</sequence>
<evidence type="ECO:0008006" key="4">
    <source>
        <dbReference type="Google" id="ProtNLM"/>
    </source>
</evidence>
<evidence type="ECO:0000313" key="2">
    <source>
        <dbReference type="EMBL" id="KXO88822.1"/>
    </source>
</evidence>
<feature type="transmembrane region" description="Helical" evidence="1">
    <location>
        <begin position="34"/>
        <end position="60"/>
    </location>
</feature>
<organism evidence="2 3">
    <name type="scientific">Tsukamurella pseudospumae</name>
    <dbReference type="NCBI Taxonomy" id="239498"/>
    <lineage>
        <taxon>Bacteria</taxon>
        <taxon>Bacillati</taxon>
        <taxon>Actinomycetota</taxon>
        <taxon>Actinomycetes</taxon>
        <taxon>Mycobacteriales</taxon>
        <taxon>Tsukamurellaceae</taxon>
        <taxon>Tsukamurella</taxon>
    </lineage>
</organism>
<proteinExistence type="predicted"/>
<evidence type="ECO:0000313" key="3">
    <source>
        <dbReference type="Proteomes" id="UP000070409"/>
    </source>
</evidence>
<comment type="caution">
    <text evidence="2">The sequence shown here is derived from an EMBL/GenBank/DDBJ whole genome shotgun (WGS) entry which is preliminary data.</text>
</comment>
<keyword evidence="3" id="KW-1185">Reference proteome</keyword>
<gene>
    <name evidence="2" type="ORF">AXK61_09195</name>
</gene>
<name>A0A137YS48_9ACTN</name>